<accession>J5QHP5</accession>
<reference evidence="11 12" key="1">
    <citation type="journal article" date="2012" name="Eukaryot. Cell">
        <title>Draft genome sequence of CBS 2479, the standard type strain of Trichosporon asahii.</title>
        <authorList>
            <person name="Yang R.Y."/>
            <person name="Li H.T."/>
            <person name="Zhu H."/>
            <person name="Zhou G.P."/>
            <person name="Wang M."/>
            <person name="Wang L."/>
        </authorList>
    </citation>
    <scope>NUCLEOTIDE SEQUENCE [LARGE SCALE GENOMIC DNA]</scope>
    <source>
        <strain evidence="12">ATCC 90039 / CBS 2479 / JCM 2466 / KCTC 7840 / NCYC 2677 / UAMH 7654</strain>
    </source>
</reference>
<dbReference type="Gene3D" id="1.50.40.10">
    <property type="entry name" value="Mitochondrial carrier domain"/>
    <property type="match status" value="2"/>
</dbReference>
<dbReference type="InterPro" id="IPR023395">
    <property type="entry name" value="MCP_dom_sf"/>
</dbReference>
<evidence type="ECO:0000256" key="3">
    <source>
        <dbReference type="ARBA" id="ARBA00022448"/>
    </source>
</evidence>
<evidence type="ECO:0000256" key="10">
    <source>
        <dbReference type="RuleBase" id="RU000488"/>
    </source>
</evidence>
<dbReference type="KEGG" id="tasa:A1Q1_03809"/>
<gene>
    <name evidence="11" type="ORF">A1Q1_03809</name>
</gene>
<dbReference type="InterPro" id="IPR050567">
    <property type="entry name" value="Mitochondrial_Carrier"/>
</dbReference>
<dbReference type="Pfam" id="PF00153">
    <property type="entry name" value="Mito_carr"/>
    <property type="match status" value="2"/>
</dbReference>
<dbReference type="OrthoDB" id="193856at2759"/>
<keyword evidence="7" id="KW-0496">Mitochondrion</keyword>
<dbReference type="PANTHER" id="PTHR45624">
    <property type="entry name" value="MITOCHONDRIAL BASIC AMINO ACIDS TRANSPORTER-RELATED"/>
    <property type="match status" value="1"/>
</dbReference>
<sequence length="443" mass="48488">MPRDTDLDAEAARLSKLDKEVHPEAVLDAMGESVAPEKPAHSPFVGFAAGLLSGWTKLIVGHPFDTIKTRLQCAPKGYYKGAGDCFLSTVRREGPLALYKGASVPAVSWGITDSILMGSLHNYRACLKDWGILTEWAPSPDGGPSSEKRLSIAGHALAGLMAGWTNASVAHPTETIKCKLQLQLVQPEHVPKQYKGPVDVVRQTIAAQGITGMWRGLPASFMYRSCFAAMFGGSAECKELRANFRRLRGLQPPLRELEGHLVGIIARTRQLPGRRPRKQHVLVRRAANGQHQEPHHGRLADKAEISLRPWSVQDGVARDVRSESRAWVEFSGEVEEFLQGEFTRVGVGCGVWGVGCFWAVVRVGQLEGEQVGSQSGERSRGTSCETNTVADFTGIRARRIARFPHECGRARRVGGNNALGHKVRVHTLGTWAILGNHRSARER</sequence>
<proteinExistence type="inferred from homology"/>
<evidence type="ECO:0000256" key="7">
    <source>
        <dbReference type="ARBA" id="ARBA00023128"/>
    </source>
</evidence>
<organism evidence="11 12">
    <name type="scientific">Trichosporon asahii var. asahii (strain ATCC 90039 / CBS 2479 / JCM 2466 / KCTC 7840 / NBRC 103889/ NCYC 2677 / UAMH 7654)</name>
    <name type="common">Yeast</name>
    <dbReference type="NCBI Taxonomy" id="1186058"/>
    <lineage>
        <taxon>Eukaryota</taxon>
        <taxon>Fungi</taxon>
        <taxon>Dikarya</taxon>
        <taxon>Basidiomycota</taxon>
        <taxon>Agaricomycotina</taxon>
        <taxon>Tremellomycetes</taxon>
        <taxon>Trichosporonales</taxon>
        <taxon>Trichosporonaceae</taxon>
        <taxon>Trichosporon</taxon>
    </lineage>
</organism>
<keyword evidence="8 9" id="KW-0472">Membrane</keyword>
<dbReference type="InterPro" id="IPR018108">
    <property type="entry name" value="MCP_transmembrane"/>
</dbReference>
<keyword evidence="3 10" id="KW-0813">Transport</keyword>
<keyword evidence="6" id="KW-1133">Transmembrane helix</keyword>
<evidence type="ECO:0000313" key="11">
    <source>
        <dbReference type="EMBL" id="EJT47408.1"/>
    </source>
</evidence>
<feature type="repeat" description="Solcar" evidence="9">
    <location>
        <begin position="41"/>
        <end position="126"/>
    </location>
</feature>
<dbReference type="SUPFAM" id="SSF103506">
    <property type="entry name" value="Mitochondrial carrier"/>
    <property type="match status" value="1"/>
</dbReference>
<evidence type="ECO:0000256" key="2">
    <source>
        <dbReference type="ARBA" id="ARBA00006375"/>
    </source>
</evidence>
<dbReference type="HOGENOM" id="CLU_618452_0_0_1"/>
<dbReference type="AlphaFoldDB" id="J5QHP5"/>
<evidence type="ECO:0000256" key="4">
    <source>
        <dbReference type="ARBA" id="ARBA00022692"/>
    </source>
</evidence>
<protein>
    <submittedName>
        <fullName evidence="11">Carrier protein</fullName>
    </submittedName>
</protein>
<keyword evidence="5" id="KW-0677">Repeat</keyword>
<evidence type="ECO:0000256" key="6">
    <source>
        <dbReference type="ARBA" id="ARBA00022989"/>
    </source>
</evidence>
<dbReference type="EMBL" id="ALBS01000252">
    <property type="protein sequence ID" value="EJT47408.1"/>
    <property type="molecule type" value="Genomic_DNA"/>
</dbReference>
<evidence type="ECO:0000256" key="1">
    <source>
        <dbReference type="ARBA" id="ARBA00004225"/>
    </source>
</evidence>
<dbReference type="GeneID" id="25987322"/>
<dbReference type="PROSITE" id="PS50920">
    <property type="entry name" value="SOLCAR"/>
    <property type="match status" value="2"/>
</dbReference>
<dbReference type="Proteomes" id="UP000002748">
    <property type="component" value="Unassembled WGS sequence"/>
</dbReference>
<evidence type="ECO:0000256" key="5">
    <source>
        <dbReference type="ARBA" id="ARBA00022737"/>
    </source>
</evidence>
<evidence type="ECO:0000256" key="9">
    <source>
        <dbReference type="PROSITE-ProRule" id="PRU00282"/>
    </source>
</evidence>
<dbReference type="VEuPathDB" id="FungiDB:A1Q1_03809"/>
<dbReference type="GO" id="GO:0000064">
    <property type="term" value="F:L-ornithine transmembrane transporter activity"/>
    <property type="evidence" value="ECO:0007669"/>
    <property type="project" value="TreeGrafter"/>
</dbReference>
<feature type="repeat" description="Solcar" evidence="9">
    <location>
        <begin position="150"/>
        <end position="240"/>
    </location>
</feature>
<dbReference type="GO" id="GO:0031966">
    <property type="term" value="C:mitochondrial membrane"/>
    <property type="evidence" value="ECO:0007669"/>
    <property type="project" value="UniProtKB-SubCell"/>
</dbReference>
<comment type="similarity">
    <text evidence="2 10">Belongs to the mitochondrial carrier (TC 2.A.29) family.</text>
</comment>
<comment type="subcellular location">
    <subcellularLocation>
        <location evidence="1">Mitochondrion membrane</location>
        <topology evidence="1">Multi-pass membrane protein</topology>
    </subcellularLocation>
</comment>
<name>J5QHP5_TRIAS</name>
<dbReference type="GO" id="GO:1990575">
    <property type="term" value="P:mitochondrial L-ornithine transmembrane transport"/>
    <property type="evidence" value="ECO:0007669"/>
    <property type="project" value="TreeGrafter"/>
</dbReference>
<dbReference type="PANTHER" id="PTHR45624:SF57">
    <property type="entry name" value="MITOCHONDRIAL SUBSTRATE CARRIER FAMILY PROTEIN L"/>
    <property type="match status" value="1"/>
</dbReference>
<evidence type="ECO:0000313" key="12">
    <source>
        <dbReference type="Proteomes" id="UP000002748"/>
    </source>
</evidence>
<comment type="caution">
    <text evidence="11">The sequence shown here is derived from an EMBL/GenBank/DDBJ whole genome shotgun (WGS) entry which is preliminary data.</text>
</comment>
<evidence type="ECO:0000256" key="8">
    <source>
        <dbReference type="ARBA" id="ARBA00023136"/>
    </source>
</evidence>
<keyword evidence="4 9" id="KW-0812">Transmembrane</keyword>
<dbReference type="RefSeq" id="XP_014178614.1">
    <property type="nucleotide sequence ID" value="XM_014323139.1"/>
</dbReference>